<keyword evidence="4" id="KW-1003">Cell membrane</keyword>
<dbReference type="InterPro" id="IPR035906">
    <property type="entry name" value="MetI-like_sf"/>
</dbReference>
<dbReference type="OrthoDB" id="9807047at2"/>
<evidence type="ECO:0000313" key="11">
    <source>
        <dbReference type="Proteomes" id="UP000196878"/>
    </source>
</evidence>
<protein>
    <submittedName>
        <fullName evidence="10">ABC transporter permease</fullName>
    </submittedName>
</protein>
<evidence type="ECO:0000256" key="8">
    <source>
        <dbReference type="RuleBase" id="RU363032"/>
    </source>
</evidence>
<dbReference type="CDD" id="cd06261">
    <property type="entry name" value="TM_PBP2"/>
    <property type="match status" value="1"/>
</dbReference>
<keyword evidence="7 8" id="KW-0472">Membrane</keyword>
<dbReference type="GO" id="GO:0055085">
    <property type="term" value="P:transmembrane transport"/>
    <property type="evidence" value="ECO:0007669"/>
    <property type="project" value="InterPro"/>
</dbReference>
<evidence type="ECO:0000313" key="10">
    <source>
        <dbReference type="EMBL" id="OWJ77150.1"/>
    </source>
</evidence>
<evidence type="ECO:0000256" key="6">
    <source>
        <dbReference type="ARBA" id="ARBA00022989"/>
    </source>
</evidence>
<keyword evidence="3 8" id="KW-0813">Transport</keyword>
<feature type="transmembrane region" description="Helical" evidence="8">
    <location>
        <begin position="151"/>
        <end position="171"/>
    </location>
</feature>
<dbReference type="Proteomes" id="UP000196878">
    <property type="component" value="Unassembled WGS sequence"/>
</dbReference>
<feature type="transmembrane region" description="Helical" evidence="8">
    <location>
        <begin position="12"/>
        <end position="34"/>
    </location>
</feature>
<dbReference type="Gene3D" id="1.10.3720.10">
    <property type="entry name" value="MetI-like"/>
    <property type="match status" value="1"/>
</dbReference>
<evidence type="ECO:0000256" key="2">
    <source>
        <dbReference type="ARBA" id="ARBA00007069"/>
    </source>
</evidence>
<dbReference type="EMBL" id="NIPW01000023">
    <property type="protein sequence ID" value="OWJ77150.1"/>
    <property type="molecule type" value="Genomic_DNA"/>
</dbReference>
<dbReference type="GO" id="GO:0005886">
    <property type="term" value="C:plasma membrane"/>
    <property type="evidence" value="ECO:0007669"/>
    <property type="project" value="UniProtKB-SubCell"/>
</dbReference>
<accession>A0A212AAE6</accession>
<feature type="transmembrane region" description="Helical" evidence="8">
    <location>
        <begin position="242"/>
        <end position="267"/>
    </location>
</feature>
<sequence>MRRIPWTAAPGFVILAILLGAYGAFFATGFLTQIPGTAQLSGPPSFDNYIRFLTDEGQIGLFGYTFVFAIVVSAITVVIGYPLAYFLARSENRRLRLLILGVLIATFMSGTVTRAYGWMVLLGNKGLLNQLLLQLGLIDRPLRIVYRDTGVAIALIHFILPFFVMTVVGALRNLPRGVEESSRDLGAGPLRTFWKVTLPLSLPAIAEGLALALALSLSAFLFPLMLGGGRVRMVANYIYEQIFVSFDMAFAAVVSIVFLVMAMLTLVAMTKGQKLLMAYISGRFAHRGAAA</sequence>
<reference evidence="10 11" key="1">
    <citation type="submission" date="2016-12" db="EMBL/GenBank/DDBJ databases">
        <title>Comparison of Traditional DNA-DNA Hybridization with In Silico Genomic Analysis.</title>
        <authorList>
            <person name="Nicholson A.C."/>
            <person name="Humrighouse B.W."/>
            <person name="Graziano J."/>
            <person name="Lasker B."/>
            <person name="Whitney A.M."/>
            <person name="Mcquiston J.R."/>
        </authorList>
    </citation>
    <scope>NUCLEOTIDE SEQUENCE [LARGE SCALE GENOMIC DNA]</scope>
    <source>
        <strain evidence="10 11">H2240</strain>
    </source>
</reference>
<evidence type="ECO:0000256" key="4">
    <source>
        <dbReference type="ARBA" id="ARBA00022475"/>
    </source>
</evidence>
<dbReference type="PANTHER" id="PTHR42929:SF1">
    <property type="entry name" value="INNER MEMBRANE ABC TRANSPORTER PERMEASE PROTEIN YDCU-RELATED"/>
    <property type="match status" value="1"/>
</dbReference>
<keyword evidence="11" id="KW-1185">Reference proteome</keyword>
<comment type="subcellular location">
    <subcellularLocation>
        <location evidence="1 8">Cell membrane</location>
        <topology evidence="1 8">Multi-pass membrane protein</topology>
    </subcellularLocation>
</comment>
<feature type="transmembrane region" description="Helical" evidence="8">
    <location>
        <begin position="192"/>
        <end position="222"/>
    </location>
</feature>
<keyword evidence="6 8" id="KW-1133">Transmembrane helix</keyword>
<evidence type="ECO:0000256" key="3">
    <source>
        <dbReference type="ARBA" id="ARBA00022448"/>
    </source>
</evidence>
<gene>
    <name evidence="10" type="ORF">CDV49_12080</name>
</gene>
<dbReference type="RefSeq" id="WP_088215687.1">
    <property type="nucleotide sequence ID" value="NZ_NIPW01000023.1"/>
</dbReference>
<feature type="domain" description="ABC transmembrane type-1" evidence="9">
    <location>
        <begin position="62"/>
        <end position="267"/>
    </location>
</feature>
<feature type="transmembrane region" description="Helical" evidence="8">
    <location>
        <begin position="61"/>
        <end position="85"/>
    </location>
</feature>
<evidence type="ECO:0000256" key="5">
    <source>
        <dbReference type="ARBA" id="ARBA00022692"/>
    </source>
</evidence>
<comment type="similarity">
    <text evidence="2">Belongs to the binding-protein-dependent transport system permease family. CysTW subfamily.</text>
</comment>
<feature type="transmembrane region" description="Helical" evidence="8">
    <location>
        <begin position="97"/>
        <end position="119"/>
    </location>
</feature>
<dbReference type="Pfam" id="PF00528">
    <property type="entry name" value="BPD_transp_1"/>
    <property type="match status" value="1"/>
</dbReference>
<dbReference type="PROSITE" id="PS50928">
    <property type="entry name" value="ABC_TM1"/>
    <property type="match status" value="1"/>
</dbReference>
<dbReference type="SUPFAM" id="SSF161098">
    <property type="entry name" value="MetI-like"/>
    <property type="match status" value="1"/>
</dbReference>
<evidence type="ECO:0000256" key="1">
    <source>
        <dbReference type="ARBA" id="ARBA00004651"/>
    </source>
</evidence>
<dbReference type="PANTHER" id="PTHR42929">
    <property type="entry name" value="INNER MEMBRANE ABC TRANSPORTER PERMEASE PROTEIN YDCU-RELATED-RELATED"/>
    <property type="match status" value="1"/>
</dbReference>
<proteinExistence type="inferred from homology"/>
<organism evidence="10 11">
    <name type="scientific">Haematobacter genomosp. 1</name>
    <dbReference type="NCBI Taxonomy" id="366618"/>
    <lineage>
        <taxon>Bacteria</taxon>
        <taxon>Pseudomonadati</taxon>
        <taxon>Pseudomonadota</taxon>
        <taxon>Alphaproteobacteria</taxon>
        <taxon>Rhodobacterales</taxon>
        <taxon>Paracoccaceae</taxon>
        <taxon>Haematobacter</taxon>
    </lineage>
</organism>
<evidence type="ECO:0000259" key="9">
    <source>
        <dbReference type="PROSITE" id="PS50928"/>
    </source>
</evidence>
<dbReference type="InterPro" id="IPR000515">
    <property type="entry name" value="MetI-like"/>
</dbReference>
<keyword evidence="5 8" id="KW-0812">Transmembrane</keyword>
<dbReference type="AlphaFoldDB" id="A0A212AAE6"/>
<comment type="caution">
    <text evidence="10">The sequence shown here is derived from an EMBL/GenBank/DDBJ whole genome shotgun (WGS) entry which is preliminary data.</text>
</comment>
<name>A0A212AAE6_9RHOB</name>
<evidence type="ECO:0000256" key="7">
    <source>
        <dbReference type="ARBA" id="ARBA00023136"/>
    </source>
</evidence>